<dbReference type="AlphaFoldDB" id="A0A8S9L8F7"/>
<protein>
    <submittedName>
        <fullName evidence="2">Uncharacterized protein</fullName>
    </submittedName>
</protein>
<proteinExistence type="predicted"/>
<comment type="caution">
    <text evidence="2">The sequence shown here is derived from an EMBL/GenBank/DDBJ whole genome shotgun (WGS) entry which is preliminary data.</text>
</comment>
<reference evidence="2" key="1">
    <citation type="submission" date="2019-12" db="EMBL/GenBank/DDBJ databases">
        <title>Genome sequencing and annotation of Brassica cretica.</title>
        <authorList>
            <person name="Studholme D.J."/>
            <person name="Sarris P.F."/>
        </authorList>
    </citation>
    <scope>NUCLEOTIDE SEQUENCE</scope>
    <source>
        <strain evidence="2">PFS-102/07</strain>
        <tissue evidence="2">Leaf</tissue>
    </source>
</reference>
<feature type="region of interest" description="Disordered" evidence="1">
    <location>
        <begin position="22"/>
        <end position="73"/>
    </location>
</feature>
<name>A0A8S9L8F7_BRACR</name>
<sequence length="73" mass="8113">MIDSQRKNNSLMKRILREITRGCFQSQTSAGEQANTPQQNRRAGKEPAESSAGGEHLERNTRDAEHSGSRDSV</sequence>
<gene>
    <name evidence="2" type="ORF">F2Q70_00026124</name>
</gene>
<feature type="compositionally biased region" description="Basic and acidic residues" evidence="1">
    <location>
        <begin position="55"/>
        <end position="73"/>
    </location>
</feature>
<organism evidence="2">
    <name type="scientific">Brassica cretica</name>
    <name type="common">Mustard</name>
    <dbReference type="NCBI Taxonomy" id="69181"/>
    <lineage>
        <taxon>Eukaryota</taxon>
        <taxon>Viridiplantae</taxon>
        <taxon>Streptophyta</taxon>
        <taxon>Embryophyta</taxon>
        <taxon>Tracheophyta</taxon>
        <taxon>Spermatophyta</taxon>
        <taxon>Magnoliopsida</taxon>
        <taxon>eudicotyledons</taxon>
        <taxon>Gunneridae</taxon>
        <taxon>Pentapetalae</taxon>
        <taxon>rosids</taxon>
        <taxon>malvids</taxon>
        <taxon>Brassicales</taxon>
        <taxon>Brassicaceae</taxon>
        <taxon>Brassiceae</taxon>
        <taxon>Brassica</taxon>
    </lineage>
</organism>
<dbReference type="EMBL" id="QGKY02000094">
    <property type="protein sequence ID" value="KAF2603644.1"/>
    <property type="molecule type" value="Genomic_DNA"/>
</dbReference>
<feature type="compositionally biased region" description="Polar residues" evidence="1">
    <location>
        <begin position="23"/>
        <end position="41"/>
    </location>
</feature>
<evidence type="ECO:0000256" key="1">
    <source>
        <dbReference type="SAM" id="MobiDB-lite"/>
    </source>
</evidence>
<evidence type="ECO:0000313" key="2">
    <source>
        <dbReference type="EMBL" id="KAF2603644.1"/>
    </source>
</evidence>
<accession>A0A8S9L8F7</accession>